<name>A0AAE0KYR9_9CHLO</name>
<proteinExistence type="predicted"/>
<evidence type="ECO:0000313" key="1">
    <source>
        <dbReference type="EMBL" id="KAK3265400.1"/>
    </source>
</evidence>
<comment type="caution">
    <text evidence="1">The sequence shown here is derived from an EMBL/GenBank/DDBJ whole genome shotgun (WGS) entry which is preliminary data.</text>
</comment>
<protein>
    <submittedName>
        <fullName evidence="1">Uncharacterized protein</fullName>
    </submittedName>
</protein>
<evidence type="ECO:0000313" key="2">
    <source>
        <dbReference type="Proteomes" id="UP001190700"/>
    </source>
</evidence>
<accession>A0AAE0KYR9</accession>
<gene>
    <name evidence="1" type="ORF">CYMTET_25912</name>
</gene>
<reference evidence="1 2" key="1">
    <citation type="journal article" date="2015" name="Genome Biol. Evol.">
        <title>Comparative Genomics of a Bacterivorous Green Alga Reveals Evolutionary Causalities and Consequences of Phago-Mixotrophic Mode of Nutrition.</title>
        <authorList>
            <person name="Burns J.A."/>
            <person name="Paasch A."/>
            <person name="Narechania A."/>
            <person name="Kim E."/>
        </authorList>
    </citation>
    <scope>NUCLEOTIDE SEQUENCE [LARGE SCALE GENOMIC DNA]</scope>
    <source>
        <strain evidence="1 2">PLY_AMNH</strain>
    </source>
</reference>
<keyword evidence="2" id="KW-1185">Reference proteome</keyword>
<organism evidence="1 2">
    <name type="scientific">Cymbomonas tetramitiformis</name>
    <dbReference type="NCBI Taxonomy" id="36881"/>
    <lineage>
        <taxon>Eukaryota</taxon>
        <taxon>Viridiplantae</taxon>
        <taxon>Chlorophyta</taxon>
        <taxon>Pyramimonadophyceae</taxon>
        <taxon>Pyramimonadales</taxon>
        <taxon>Pyramimonadaceae</taxon>
        <taxon>Cymbomonas</taxon>
    </lineage>
</organism>
<dbReference type="Proteomes" id="UP001190700">
    <property type="component" value="Unassembled WGS sequence"/>
</dbReference>
<dbReference type="AlphaFoldDB" id="A0AAE0KYR9"/>
<sequence>MGRHRGKYAAEFQCVIKSCDDSGFCGAKRTIYHQAGKAASTSNLVTHVRDMAKKCDFHMLALAAIERNSSKFVEVGGEQVKVFNFSESFEHHVDLLWLRTIGLSFNTTTKDEFRDYVRGFEPRAAFPHSQTIYRLAVCVLELQKTERLERTSRLIKVYVGKACVGLQLDMWTDTSTHTAFAAITQTTIEDPGEELDAEYAQLFLRSEILDFDVFPLCAKTGPNIRTWFARVLERNNLPYSAISGVTPDGAADGHCALNMIPEISEKVDTCILHSMQRGVLYSIGLAGKVSKNPDCRELLKRHNRVVTLFNQSLAFGKSIRTAQEAAKIYTMQAAVSVLMGASAEHAAITRKLKQERMEGENGTLAVQTRWPHSL</sequence>
<dbReference type="EMBL" id="LGRX02013942">
    <property type="protein sequence ID" value="KAK3265400.1"/>
    <property type="molecule type" value="Genomic_DNA"/>
</dbReference>